<dbReference type="EMBL" id="BPLR01003717">
    <property type="protein sequence ID" value="GIX87875.1"/>
    <property type="molecule type" value="Genomic_DNA"/>
</dbReference>
<reference evidence="1 2" key="1">
    <citation type="submission" date="2021-06" db="EMBL/GenBank/DDBJ databases">
        <title>Caerostris extrusa draft genome.</title>
        <authorList>
            <person name="Kono N."/>
            <person name="Arakawa K."/>
        </authorList>
    </citation>
    <scope>NUCLEOTIDE SEQUENCE [LARGE SCALE GENOMIC DNA]</scope>
</reference>
<proteinExistence type="predicted"/>
<name>A0AAV4NVV4_CAEEX</name>
<comment type="caution">
    <text evidence="1">The sequence shown here is derived from an EMBL/GenBank/DDBJ whole genome shotgun (WGS) entry which is preliminary data.</text>
</comment>
<keyword evidence="2" id="KW-1185">Reference proteome</keyword>
<evidence type="ECO:0000313" key="1">
    <source>
        <dbReference type="EMBL" id="GIX87875.1"/>
    </source>
</evidence>
<protein>
    <submittedName>
        <fullName evidence="1">Uncharacterized protein</fullName>
    </submittedName>
</protein>
<accession>A0AAV4NVV4</accession>
<evidence type="ECO:0000313" key="2">
    <source>
        <dbReference type="Proteomes" id="UP001054945"/>
    </source>
</evidence>
<sequence length="130" mass="14971">MKVKIDELRNESFEIIPEKNSEDFETTFTKMEEIIDTLEVSLLKLNTLNCSPEIHVTTEVIDAKIKLSTISLLKFPEQYAEWLPFTSQFVTLIEKNKQLSDSQKFSSLPNGQCETVANFDDSYTSMKYTS</sequence>
<dbReference type="AlphaFoldDB" id="A0AAV4NVV4"/>
<dbReference type="Proteomes" id="UP001054945">
    <property type="component" value="Unassembled WGS sequence"/>
</dbReference>
<organism evidence="1 2">
    <name type="scientific">Caerostris extrusa</name>
    <name type="common">Bark spider</name>
    <name type="synonym">Caerostris bankana</name>
    <dbReference type="NCBI Taxonomy" id="172846"/>
    <lineage>
        <taxon>Eukaryota</taxon>
        <taxon>Metazoa</taxon>
        <taxon>Ecdysozoa</taxon>
        <taxon>Arthropoda</taxon>
        <taxon>Chelicerata</taxon>
        <taxon>Arachnida</taxon>
        <taxon>Araneae</taxon>
        <taxon>Araneomorphae</taxon>
        <taxon>Entelegynae</taxon>
        <taxon>Araneoidea</taxon>
        <taxon>Araneidae</taxon>
        <taxon>Caerostris</taxon>
    </lineage>
</organism>
<gene>
    <name evidence="1" type="primary">AVEN_141047_1</name>
    <name evidence="1" type="ORF">CEXT_603701</name>
</gene>